<evidence type="ECO:0000256" key="2">
    <source>
        <dbReference type="ARBA" id="ARBA00022527"/>
    </source>
</evidence>
<dbReference type="EMBL" id="JANAVB010043418">
    <property type="protein sequence ID" value="KAJ6792693.1"/>
    <property type="molecule type" value="Genomic_DNA"/>
</dbReference>
<sequence>MKGQRAASIAASSSALLLLISVVSLTAGQQLQNCSSSSCGEIENIRYPFRLKSDPAHCGDRNYELICRGNRTILEVFSGQYYVTNISYDLSQNTTSIRVVDVNFASGNCALPSRFVSNAAIYYYMSSPGPCWFAFLNCSEKIQDRRNYQLVPCLNRNTNNNSYIYVISDQCSSYLETDSLAPSCSFLYEVPGGEYLSEDQYTDIFKLLQMGFTLVPNINYEWNIYEDHRVADIILRCIKAAIQDANHAIRHTSTERGLRITIRYIAFPFSVQQRIVHCLRRHGGISSQIIASVIAFINIAIFVIVFATLGRFVFGPLSIFVFLCHHFCKTRVPMDKIEKFLRFQQNLEPARYSYPDIVSMTCNFKVKLGQGGFGSVFRGDLPGGYPVAVKMLGNTKCNGDDFISEVSTIGRIHHLNVVRLVGFCSEGSRRALVYEYMPNGSLDKYIFSAIGADRYFTMDKLNEIALGVARGIDYLHRGCDMRILHFDIKPQNILLDQNFNPKVSDFGLARLYPKDYSIVTVSAARGTIGYIAPELVSRCFGVVSNKSDVYSFGMLLMEMAGARRNFDRRVENSSECYYPSWIYDRLQQTEESEEVEICRAAIEIDDMERKLCKVGLWCIQTKASDRPSMSKVVELLEADTDTLALPPKPFLSSSHTISIRQSDMESSDLTELSIISEE</sequence>
<evidence type="ECO:0000313" key="17">
    <source>
        <dbReference type="Proteomes" id="UP001140949"/>
    </source>
</evidence>
<evidence type="ECO:0000256" key="6">
    <source>
        <dbReference type="ARBA" id="ARBA00022741"/>
    </source>
</evidence>
<keyword evidence="17" id="KW-1185">Reference proteome</keyword>
<dbReference type="Pfam" id="PF07714">
    <property type="entry name" value="PK_Tyr_Ser-Thr"/>
    <property type="match status" value="1"/>
</dbReference>
<evidence type="ECO:0000256" key="10">
    <source>
        <dbReference type="ARBA" id="ARBA00023136"/>
    </source>
</evidence>
<accession>A0AAX6DLQ2</accession>
<dbReference type="Proteomes" id="UP001140949">
    <property type="component" value="Unassembled WGS sequence"/>
</dbReference>
<dbReference type="SUPFAM" id="SSF56112">
    <property type="entry name" value="Protein kinase-like (PK-like)"/>
    <property type="match status" value="1"/>
</dbReference>
<organism evidence="16 17">
    <name type="scientific">Iris pallida</name>
    <name type="common">Sweet iris</name>
    <dbReference type="NCBI Taxonomy" id="29817"/>
    <lineage>
        <taxon>Eukaryota</taxon>
        <taxon>Viridiplantae</taxon>
        <taxon>Streptophyta</taxon>
        <taxon>Embryophyta</taxon>
        <taxon>Tracheophyta</taxon>
        <taxon>Spermatophyta</taxon>
        <taxon>Magnoliopsida</taxon>
        <taxon>Liliopsida</taxon>
        <taxon>Asparagales</taxon>
        <taxon>Iridaceae</taxon>
        <taxon>Iridoideae</taxon>
        <taxon>Irideae</taxon>
        <taxon>Iris</taxon>
    </lineage>
</organism>
<evidence type="ECO:0000256" key="3">
    <source>
        <dbReference type="ARBA" id="ARBA00022679"/>
    </source>
</evidence>
<evidence type="ECO:0000256" key="14">
    <source>
        <dbReference type="SAM" id="SignalP"/>
    </source>
</evidence>
<reference evidence="16" key="1">
    <citation type="journal article" date="2023" name="GigaByte">
        <title>Genome assembly of the bearded iris, Iris pallida Lam.</title>
        <authorList>
            <person name="Bruccoleri R.E."/>
            <person name="Oakeley E.J."/>
            <person name="Faust A.M.E."/>
            <person name="Altorfer M."/>
            <person name="Dessus-Babus S."/>
            <person name="Burckhardt D."/>
            <person name="Oertli M."/>
            <person name="Naumann U."/>
            <person name="Petersen F."/>
            <person name="Wong J."/>
        </authorList>
    </citation>
    <scope>NUCLEOTIDE SEQUENCE</scope>
    <source>
        <strain evidence="16">GSM-AAB239-AS_SAM_17_03QT</strain>
    </source>
</reference>
<evidence type="ECO:0000256" key="12">
    <source>
        <dbReference type="PROSITE-ProRule" id="PRU10141"/>
    </source>
</evidence>
<dbReference type="GO" id="GO:0004674">
    <property type="term" value="F:protein serine/threonine kinase activity"/>
    <property type="evidence" value="ECO:0007669"/>
    <property type="project" value="UniProtKB-KW"/>
</dbReference>
<comment type="subcellular location">
    <subcellularLocation>
        <location evidence="1">Membrane</location>
        <topology evidence="1">Single-pass type I membrane protein</topology>
    </subcellularLocation>
</comment>
<dbReference type="InterPro" id="IPR011009">
    <property type="entry name" value="Kinase-like_dom_sf"/>
</dbReference>
<evidence type="ECO:0000256" key="13">
    <source>
        <dbReference type="SAM" id="Phobius"/>
    </source>
</evidence>
<evidence type="ECO:0000256" key="5">
    <source>
        <dbReference type="ARBA" id="ARBA00022729"/>
    </source>
</evidence>
<dbReference type="Gene3D" id="3.30.200.20">
    <property type="entry name" value="Phosphorylase Kinase, domain 1"/>
    <property type="match status" value="1"/>
</dbReference>
<dbReference type="InterPro" id="IPR017441">
    <property type="entry name" value="Protein_kinase_ATP_BS"/>
</dbReference>
<dbReference type="PROSITE" id="PS50011">
    <property type="entry name" value="PROTEIN_KINASE_DOM"/>
    <property type="match status" value="1"/>
</dbReference>
<keyword evidence="7 16" id="KW-0418">Kinase</keyword>
<dbReference type="FunFam" id="1.10.510.10:FF:000590">
    <property type="entry name" value="PR5-like receptor kinase"/>
    <property type="match status" value="1"/>
</dbReference>
<evidence type="ECO:0000256" key="8">
    <source>
        <dbReference type="ARBA" id="ARBA00022840"/>
    </source>
</evidence>
<name>A0AAX6DLQ2_IRIPA</name>
<evidence type="ECO:0000256" key="1">
    <source>
        <dbReference type="ARBA" id="ARBA00004479"/>
    </source>
</evidence>
<gene>
    <name evidence="16" type="ORF">M6B38_236900</name>
</gene>
<dbReference type="InterPro" id="IPR045874">
    <property type="entry name" value="LRK10/LRL21-25-like"/>
</dbReference>
<dbReference type="GO" id="GO:0005524">
    <property type="term" value="F:ATP binding"/>
    <property type="evidence" value="ECO:0007669"/>
    <property type="project" value="UniProtKB-UniRule"/>
</dbReference>
<keyword evidence="11" id="KW-0325">Glycoprotein</keyword>
<dbReference type="PROSITE" id="PS00107">
    <property type="entry name" value="PROTEIN_KINASE_ATP"/>
    <property type="match status" value="1"/>
</dbReference>
<dbReference type="FunFam" id="3.30.200.20:FF:000178">
    <property type="entry name" value="serine/threonine-protein kinase PBS1-like"/>
    <property type="match status" value="1"/>
</dbReference>
<dbReference type="SMART" id="SM00220">
    <property type="entry name" value="S_TKc"/>
    <property type="match status" value="1"/>
</dbReference>
<evidence type="ECO:0000256" key="9">
    <source>
        <dbReference type="ARBA" id="ARBA00022989"/>
    </source>
</evidence>
<evidence type="ECO:0000313" key="16">
    <source>
        <dbReference type="EMBL" id="KAJ6792693.1"/>
    </source>
</evidence>
<dbReference type="PROSITE" id="PS00108">
    <property type="entry name" value="PROTEIN_KINASE_ST"/>
    <property type="match status" value="1"/>
</dbReference>
<evidence type="ECO:0000256" key="4">
    <source>
        <dbReference type="ARBA" id="ARBA00022692"/>
    </source>
</evidence>
<proteinExistence type="predicted"/>
<keyword evidence="4 13" id="KW-0812">Transmembrane</keyword>
<comment type="caution">
    <text evidence="16">The sequence shown here is derived from an EMBL/GenBank/DDBJ whole genome shotgun (WGS) entry which is preliminary data.</text>
</comment>
<keyword evidence="2" id="KW-0723">Serine/threonine-protein kinase</keyword>
<evidence type="ECO:0000256" key="11">
    <source>
        <dbReference type="ARBA" id="ARBA00023180"/>
    </source>
</evidence>
<dbReference type="InterPro" id="IPR000719">
    <property type="entry name" value="Prot_kinase_dom"/>
</dbReference>
<dbReference type="Gene3D" id="1.10.510.10">
    <property type="entry name" value="Transferase(Phosphotransferase) domain 1"/>
    <property type="match status" value="1"/>
</dbReference>
<dbReference type="GO" id="GO:0030247">
    <property type="term" value="F:polysaccharide binding"/>
    <property type="evidence" value="ECO:0007669"/>
    <property type="project" value="InterPro"/>
</dbReference>
<keyword evidence="10 13" id="KW-0472">Membrane</keyword>
<dbReference type="InterPro" id="IPR025287">
    <property type="entry name" value="WAK_GUB"/>
</dbReference>
<keyword evidence="8 12" id="KW-0067">ATP-binding</keyword>
<protein>
    <submittedName>
        <fullName evidence="16">Rust resistance kinase Lr10-like isoform X1</fullName>
    </submittedName>
</protein>
<dbReference type="Pfam" id="PF13947">
    <property type="entry name" value="GUB_WAK_bind"/>
    <property type="match status" value="1"/>
</dbReference>
<feature type="domain" description="Protein kinase" evidence="15">
    <location>
        <begin position="362"/>
        <end position="651"/>
    </location>
</feature>
<keyword evidence="6 12" id="KW-0547">Nucleotide-binding</keyword>
<keyword evidence="9 13" id="KW-1133">Transmembrane helix</keyword>
<reference evidence="16" key="2">
    <citation type="submission" date="2023-04" db="EMBL/GenBank/DDBJ databases">
        <authorList>
            <person name="Bruccoleri R.E."/>
            <person name="Oakeley E.J."/>
            <person name="Faust A.-M."/>
            <person name="Dessus-Babus S."/>
            <person name="Altorfer M."/>
            <person name="Burckhardt D."/>
            <person name="Oertli M."/>
            <person name="Naumann U."/>
            <person name="Petersen F."/>
            <person name="Wong J."/>
        </authorList>
    </citation>
    <scope>NUCLEOTIDE SEQUENCE</scope>
    <source>
        <strain evidence="16">GSM-AAB239-AS_SAM_17_03QT</strain>
        <tissue evidence="16">Leaf</tissue>
    </source>
</reference>
<evidence type="ECO:0000259" key="15">
    <source>
        <dbReference type="PROSITE" id="PS50011"/>
    </source>
</evidence>
<feature type="signal peptide" evidence="14">
    <location>
        <begin position="1"/>
        <end position="28"/>
    </location>
</feature>
<keyword evidence="5 14" id="KW-0732">Signal</keyword>
<feature type="binding site" evidence="12">
    <location>
        <position position="390"/>
    </location>
    <ligand>
        <name>ATP</name>
        <dbReference type="ChEBI" id="CHEBI:30616"/>
    </ligand>
</feature>
<dbReference type="GO" id="GO:0016020">
    <property type="term" value="C:membrane"/>
    <property type="evidence" value="ECO:0007669"/>
    <property type="project" value="UniProtKB-SubCell"/>
</dbReference>
<dbReference type="PANTHER" id="PTHR27009">
    <property type="entry name" value="RUST RESISTANCE KINASE LR10-RELATED"/>
    <property type="match status" value="1"/>
</dbReference>
<feature type="transmembrane region" description="Helical" evidence="13">
    <location>
        <begin position="289"/>
        <end position="309"/>
    </location>
</feature>
<feature type="chain" id="PRO_5043590118" evidence="14">
    <location>
        <begin position="29"/>
        <end position="678"/>
    </location>
</feature>
<dbReference type="InterPro" id="IPR001245">
    <property type="entry name" value="Ser-Thr/Tyr_kinase_cat_dom"/>
</dbReference>
<dbReference type="InterPro" id="IPR008271">
    <property type="entry name" value="Ser/Thr_kinase_AS"/>
</dbReference>
<dbReference type="AlphaFoldDB" id="A0AAX6DLQ2"/>
<evidence type="ECO:0000256" key="7">
    <source>
        <dbReference type="ARBA" id="ARBA00022777"/>
    </source>
</evidence>
<keyword evidence="3" id="KW-0808">Transferase</keyword>